<protein>
    <submittedName>
        <fullName evidence="1">Uncharacterized protein</fullName>
    </submittedName>
</protein>
<evidence type="ECO:0000313" key="2">
    <source>
        <dbReference type="Proteomes" id="UP000828390"/>
    </source>
</evidence>
<name>A0A9D4G2X7_DREPO</name>
<comment type="caution">
    <text evidence="1">The sequence shown here is derived from an EMBL/GenBank/DDBJ whole genome shotgun (WGS) entry which is preliminary data.</text>
</comment>
<sequence length="66" mass="7313">MCIGHTYLLKDRQTDGGKDALTDGRKTDGRYIPPPLAGTNKCSDKVSRKLDSKCDFECKQCFTTAI</sequence>
<dbReference type="EMBL" id="JAIWYP010000006">
    <property type="protein sequence ID" value="KAH3809573.1"/>
    <property type="molecule type" value="Genomic_DNA"/>
</dbReference>
<evidence type="ECO:0000313" key="1">
    <source>
        <dbReference type="EMBL" id="KAH3809573.1"/>
    </source>
</evidence>
<accession>A0A9D4G2X7</accession>
<dbReference type="Proteomes" id="UP000828390">
    <property type="component" value="Unassembled WGS sequence"/>
</dbReference>
<reference evidence="1" key="1">
    <citation type="journal article" date="2019" name="bioRxiv">
        <title>The Genome of the Zebra Mussel, Dreissena polymorpha: A Resource for Invasive Species Research.</title>
        <authorList>
            <person name="McCartney M.A."/>
            <person name="Auch B."/>
            <person name="Kono T."/>
            <person name="Mallez S."/>
            <person name="Zhang Y."/>
            <person name="Obille A."/>
            <person name="Becker A."/>
            <person name="Abrahante J.E."/>
            <person name="Garbe J."/>
            <person name="Badalamenti J.P."/>
            <person name="Herman A."/>
            <person name="Mangelson H."/>
            <person name="Liachko I."/>
            <person name="Sullivan S."/>
            <person name="Sone E.D."/>
            <person name="Koren S."/>
            <person name="Silverstein K.A.T."/>
            <person name="Beckman K.B."/>
            <person name="Gohl D.M."/>
        </authorList>
    </citation>
    <scope>NUCLEOTIDE SEQUENCE</scope>
    <source>
        <strain evidence="1">Duluth1</strain>
        <tissue evidence="1">Whole animal</tissue>
    </source>
</reference>
<reference evidence="1" key="2">
    <citation type="submission" date="2020-11" db="EMBL/GenBank/DDBJ databases">
        <authorList>
            <person name="McCartney M.A."/>
            <person name="Auch B."/>
            <person name="Kono T."/>
            <person name="Mallez S."/>
            <person name="Becker A."/>
            <person name="Gohl D.M."/>
            <person name="Silverstein K.A.T."/>
            <person name="Koren S."/>
            <person name="Bechman K.B."/>
            <person name="Herman A."/>
            <person name="Abrahante J.E."/>
            <person name="Garbe J."/>
        </authorList>
    </citation>
    <scope>NUCLEOTIDE SEQUENCE</scope>
    <source>
        <strain evidence="1">Duluth1</strain>
        <tissue evidence="1">Whole animal</tissue>
    </source>
</reference>
<dbReference type="AlphaFoldDB" id="A0A9D4G2X7"/>
<proteinExistence type="predicted"/>
<gene>
    <name evidence="1" type="ORF">DPMN_137946</name>
</gene>
<keyword evidence="2" id="KW-1185">Reference proteome</keyword>
<organism evidence="1 2">
    <name type="scientific">Dreissena polymorpha</name>
    <name type="common">Zebra mussel</name>
    <name type="synonym">Mytilus polymorpha</name>
    <dbReference type="NCBI Taxonomy" id="45954"/>
    <lineage>
        <taxon>Eukaryota</taxon>
        <taxon>Metazoa</taxon>
        <taxon>Spiralia</taxon>
        <taxon>Lophotrochozoa</taxon>
        <taxon>Mollusca</taxon>
        <taxon>Bivalvia</taxon>
        <taxon>Autobranchia</taxon>
        <taxon>Heteroconchia</taxon>
        <taxon>Euheterodonta</taxon>
        <taxon>Imparidentia</taxon>
        <taxon>Neoheterodontei</taxon>
        <taxon>Myida</taxon>
        <taxon>Dreissenoidea</taxon>
        <taxon>Dreissenidae</taxon>
        <taxon>Dreissena</taxon>
    </lineage>
</organism>